<evidence type="ECO:0000256" key="8">
    <source>
        <dbReference type="ARBA" id="ARBA00022694"/>
    </source>
</evidence>
<evidence type="ECO:0000256" key="10">
    <source>
        <dbReference type="ARBA" id="ARBA00051883"/>
    </source>
</evidence>
<dbReference type="Pfam" id="PF01170">
    <property type="entry name" value="UPF0020"/>
    <property type="match status" value="1"/>
</dbReference>
<evidence type="ECO:0000256" key="14">
    <source>
        <dbReference type="ARBA" id="ARBA00082665"/>
    </source>
</evidence>
<dbReference type="FunFam" id="3.40.50.150:FF:000251">
    <property type="entry name" value="Putative RNA methylase"/>
    <property type="match status" value="1"/>
</dbReference>
<dbReference type="EMBL" id="JBHSZQ010000012">
    <property type="protein sequence ID" value="MFC7125997.1"/>
    <property type="molecule type" value="Genomic_DNA"/>
</dbReference>
<evidence type="ECO:0000256" key="7">
    <source>
        <dbReference type="ARBA" id="ARBA00022691"/>
    </source>
</evidence>
<dbReference type="InterPro" id="IPR053943">
    <property type="entry name" value="RlmKL-like_Mtase_CS"/>
</dbReference>
<dbReference type="GO" id="GO:0032259">
    <property type="term" value="P:methylation"/>
    <property type="evidence" value="ECO:0007669"/>
    <property type="project" value="UniProtKB-KW"/>
</dbReference>
<evidence type="ECO:0000256" key="6">
    <source>
        <dbReference type="ARBA" id="ARBA00022679"/>
    </source>
</evidence>
<sequence>MYVLELAGEHDEFAAYEARSRASDVSLLAPGLATARGIDRVGTLAFTHRASKLLGRSDPSLAGAAALLQAVTLERDGTVAVRAVDVRRTTDIDTQAVERELGAILVDRGFDVDLDDPDHVLRALFSAGETGDVCALGWLAAESTRDFGTRKPSDRPFFQPGSMDPMLARALVNMAGAGEKTRLLDPMCGTGGILIEAGLVGSAVIGHDVQEKMLQGSRQNLDVALMGDWSLLRGTASALPLVDDAVDAVVFDTPYGRQSKIEGELDTLVAGVLSESRRVAPRCVLVSDRPWETTATETGWNIETQFQRRVHRSLTRHVFVLTAD</sequence>
<evidence type="ECO:0000256" key="1">
    <source>
        <dbReference type="ARBA" id="ARBA00004496"/>
    </source>
</evidence>
<dbReference type="InterPro" id="IPR029063">
    <property type="entry name" value="SAM-dependent_MTases_sf"/>
</dbReference>
<evidence type="ECO:0000313" key="17">
    <source>
        <dbReference type="Proteomes" id="UP001596414"/>
    </source>
</evidence>
<proteinExistence type="inferred from homology"/>
<keyword evidence="8" id="KW-0819">tRNA processing</keyword>
<evidence type="ECO:0000259" key="15">
    <source>
        <dbReference type="Pfam" id="PF01170"/>
    </source>
</evidence>
<evidence type="ECO:0000256" key="13">
    <source>
        <dbReference type="ARBA" id="ARBA00066936"/>
    </source>
</evidence>
<evidence type="ECO:0000313" key="16">
    <source>
        <dbReference type="EMBL" id="MFC7125997.1"/>
    </source>
</evidence>
<comment type="subunit">
    <text evidence="2">Monomer.</text>
</comment>
<comment type="similarity">
    <text evidence="12">Belongs to the methyltransferase superfamily. Trm-G10 family.</text>
</comment>
<dbReference type="CDD" id="cd11715">
    <property type="entry name" value="THUMP_AdoMetMT"/>
    <property type="match status" value="1"/>
</dbReference>
<dbReference type="AlphaFoldDB" id="A0ABD5X7J1"/>
<dbReference type="SUPFAM" id="SSF53335">
    <property type="entry name" value="S-adenosyl-L-methionine-dependent methyltransferases"/>
    <property type="match status" value="1"/>
</dbReference>
<dbReference type="GO" id="GO:0008033">
    <property type="term" value="P:tRNA processing"/>
    <property type="evidence" value="ECO:0007669"/>
    <property type="project" value="UniProtKB-KW"/>
</dbReference>
<comment type="catalytic activity">
    <reaction evidence="10">
        <text>guanosine(10) in tRNA + 2 S-adenosyl-L-methionine = N(2)-dimethylguanosine(10) in tRNA + 2 S-adenosyl-L-homocysteine + 2 H(+)</text>
        <dbReference type="Rhea" id="RHEA:43124"/>
        <dbReference type="Rhea" id="RHEA-COMP:10355"/>
        <dbReference type="Rhea" id="RHEA-COMP:10358"/>
        <dbReference type="ChEBI" id="CHEBI:15378"/>
        <dbReference type="ChEBI" id="CHEBI:57856"/>
        <dbReference type="ChEBI" id="CHEBI:59789"/>
        <dbReference type="ChEBI" id="CHEBI:74269"/>
        <dbReference type="ChEBI" id="CHEBI:74513"/>
        <dbReference type="EC" id="2.1.1.213"/>
    </reaction>
</comment>
<dbReference type="EC" id="2.1.1.213" evidence="13"/>
<dbReference type="Gene3D" id="3.40.50.150">
    <property type="entry name" value="Vaccinia Virus protein VP39"/>
    <property type="match status" value="1"/>
</dbReference>
<dbReference type="PANTHER" id="PTHR14911">
    <property type="entry name" value="THUMP DOMAIN-CONTAINING"/>
    <property type="match status" value="1"/>
</dbReference>
<dbReference type="RefSeq" id="WP_267638952.1">
    <property type="nucleotide sequence ID" value="NZ_JAODIY010000046.1"/>
</dbReference>
<evidence type="ECO:0000256" key="5">
    <source>
        <dbReference type="ARBA" id="ARBA00022603"/>
    </source>
</evidence>
<evidence type="ECO:0000256" key="9">
    <source>
        <dbReference type="ARBA" id="ARBA00022884"/>
    </source>
</evidence>
<dbReference type="PROSITE" id="PS01261">
    <property type="entry name" value="UPF0020"/>
    <property type="match status" value="1"/>
</dbReference>
<keyword evidence="6" id="KW-0808">Transferase</keyword>
<gene>
    <name evidence="16" type="ORF">ACFQJ7_08100</name>
</gene>
<name>A0ABD5X7J1_9EURY</name>
<keyword evidence="3" id="KW-0963">Cytoplasm</keyword>
<protein>
    <recommendedName>
        <fullName evidence="13">tRNA (guanine(10)-N(2))-dimethyltransferase</fullName>
        <ecNumber evidence="13">2.1.1.213</ecNumber>
    </recommendedName>
    <alternativeName>
        <fullName evidence="14">tRNA:G10 dimethyltransferase</fullName>
    </alternativeName>
</protein>
<evidence type="ECO:0000256" key="11">
    <source>
        <dbReference type="ARBA" id="ARBA00054380"/>
    </source>
</evidence>
<keyword evidence="9" id="KW-0694">RNA-binding</keyword>
<dbReference type="PANTHER" id="PTHR14911:SF21">
    <property type="entry name" value="N2-METHYLGUANOSINE TRNA METHYLTRANSFERASE"/>
    <property type="match status" value="1"/>
</dbReference>
<evidence type="ECO:0000256" key="2">
    <source>
        <dbReference type="ARBA" id="ARBA00011245"/>
    </source>
</evidence>
<keyword evidence="5 16" id="KW-0489">Methyltransferase</keyword>
<evidence type="ECO:0000256" key="3">
    <source>
        <dbReference type="ARBA" id="ARBA00022490"/>
    </source>
</evidence>
<dbReference type="InterPro" id="IPR000241">
    <property type="entry name" value="RlmKL-like_Mtase"/>
</dbReference>
<dbReference type="Proteomes" id="UP001596414">
    <property type="component" value="Unassembled WGS sequence"/>
</dbReference>
<keyword evidence="4" id="KW-0820">tRNA-binding</keyword>
<comment type="function">
    <text evidence="11">Catalyzes the adenosylmethionine-dependent methylation of the exocyclic amino group (N(2)) of guanosine at position 10 of various tRNAs. Acts via a two-step process that leads to the formation of either N(2)-monomethyl (m(2)G) or N(2)-dimethylguanosine (m(2)(2)G).</text>
</comment>
<dbReference type="CDD" id="cd02440">
    <property type="entry name" value="AdoMet_MTases"/>
    <property type="match status" value="1"/>
</dbReference>
<feature type="domain" description="Ribosomal RNA large subunit methyltransferase K/L-like methyltransferase" evidence="15">
    <location>
        <begin position="154"/>
        <end position="316"/>
    </location>
</feature>
<comment type="subcellular location">
    <subcellularLocation>
        <location evidence="1">Cytoplasm</location>
    </subcellularLocation>
</comment>
<accession>A0ABD5X7J1</accession>
<evidence type="ECO:0000256" key="12">
    <source>
        <dbReference type="ARBA" id="ARBA00061338"/>
    </source>
</evidence>
<dbReference type="GO" id="GO:0160101">
    <property type="term" value="F:tRNA (guanine(10)-N2)-dimethyltransferase activity"/>
    <property type="evidence" value="ECO:0007669"/>
    <property type="project" value="UniProtKB-EC"/>
</dbReference>
<dbReference type="GO" id="GO:0000049">
    <property type="term" value="F:tRNA binding"/>
    <property type="evidence" value="ECO:0007669"/>
    <property type="project" value="UniProtKB-KW"/>
</dbReference>
<dbReference type="GO" id="GO:0005737">
    <property type="term" value="C:cytoplasm"/>
    <property type="evidence" value="ECO:0007669"/>
    <property type="project" value="UniProtKB-SubCell"/>
</dbReference>
<keyword evidence="7" id="KW-0949">S-adenosyl-L-methionine</keyword>
<reference evidence="16 17" key="1">
    <citation type="journal article" date="2014" name="Int. J. Syst. Evol. Microbiol.">
        <title>Complete genome sequence of Corynebacterium casei LMG S-19264T (=DSM 44701T), isolated from a smear-ripened cheese.</title>
        <authorList>
            <consortium name="US DOE Joint Genome Institute (JGI-PGF)"/>
            <person name="Walter F."/>
            <person name="Albersmeier A."/>
            <person name="Kalinowski J."/>
            <person name="Ruckert C."/>
        </authorList>
    </citation>
    <scope>NUCLEOTIDE SEQUENCE [LARGE SCALE GENOMIC DNA]</scope>
    <source>
        <strain evidence="16 17">CGMCC 4.7215</strain>
    </source>
</reference>
<organism evidence="16 17">
    <name type="scientific">Halovenus rubra</name>
    <dbReference type="NCBI Taxonomy" id="869890"/>
    <lineage>
        <taxon>Archaea</taxon>
        <taxon>Methanobacteriati</taxon>
        <taxon>Methanobacteriota</taxon>
        <taxon>Stenosarchaea group</taxon>
        <taxon>Halobacteria</taxon>
        <taxon>Halobacteriales</taxon>
        <taxon>Haloarculaceae</taxon>
        <taxon>Halovenus</taxon>
    </lineage>
</organism>
<comment type="caution">
    <text evidence="16">The sequence shown here is derived from an EMBL/GenBank/DDBJ whole genome shotgun (WGS) entry which is preliminary data.</text>
</comment>
<evidence type="ECO:0000256" key="4">
    <source>
        <dbReference type="ARBA" id="ARBA00022555"/>
    </source>
</evidence>
<dbReference type="SUPFAM" id="SSF143437">
    <property type="entry name" value="THUMP domain-like"/>
    <property type="match status" value="1"/>
</dbReference>